<dbReference type="STRING" id="1220578.FPE01S_01_05900"/>
<keyword evidence="2" id="KW-1185">Reference proteome</keyword>
<dbReference type="Proteomes" id="UP000033121">
    <property type="component" value="Unassembled WGS sequence"/>
</dbReference>
<evidence type="ECO:0000313" key="1">
    <source>
        <dbReference type="EMBL" id="GAO41576.1"/>
    </source>
</evidence>
<evidence type="ECO:0000313" key="2">
    <source>
        <dbReference type="Proteomes" id="UP000033121"/>
    </source>
</evidence>
<accession>A0A0E9MVX8</accession>
<proteinExistence type="predicted"/>
<dbReference type="EMBL" id="BBWV01000001">
    <property type="protein sequence ID" value="GAO41576.1"/>
    <property type="molecule type" value="Genomic_DNA"/>
</dbReference>
<gene>
    <name evidence="1" type="ORF">FPE01S_01_05900</name>
</gene>
<name>A0A0E9MVX8_9BACT</name>
<dbReference type="OrthoDB" id="676610at2"/>
<comment type="caution">
    <text evidence="1">The sequence shown here is derived from an EMBL/GenBank/DDBJ whole genome shotgun (WGS) entry which is preliminary data.</text>
</comment>
<protein>
    <submittedName>
        <fullName evidence="1">Uncharacterized protein</fullName>
    </submittedName>
</protein>
<dbReference type="RefSeq" id="WP_046367419.1">
    <property type="nucleotide sequence ID" value="NZ_BBWV01000001.1"/>
</dbReference>
<sequence length="158" mass="18605">MKKELPYAKAELNNAVITELEHPIHVMFHVSFPDGYENIFFTDPESGRWLEQDLGPTDLAEAIGQLTACQPDLEKSLRKLRWISEIQLGRNILFGFLQFNLSQFNAFEIYHANHRYLFTIVRINDALWQVFRPEKDADWNDKDDLLQWLPEILEAHSF</sequence>
<organism evidence="1 2">
    <name type="scientific">Flavihumibacter petaseus NBRC 106054</name>
    <dbReference type="NCBI Taxonomy" id="1220578"/>
    <lineage>
        <taxon>Bacteria</taxon>
        <taxon>Pseudomonadati</taxon>
        <taxon>Bacteroidota</taxon>
        <taxon>Chitinophagia</taxon>
        <taxon>Chitinophagales</taxon>
        <taxon>Chitinophagaceae</taxon>
        <taxon>Flavihumibacter</taxon>
    </lineage>
</organism>
<dbReference type="AlphaFoldDB" id="A0A0E9MVX8"/>
<reference evidence="1 2" key="1">
    <citation type="submission" date="2015-04" db="EMBL/GenBank/DDBJ databases">
        <title>Whole genome shotgun sequence of Flavihumibacter petaseus NBRC 106054.</title>
        <authorList>
            <person name="Miyazawa S."/>
            <person name="Hosoyama A."/>
            <person name="Hashimoto M."/>
            <person name="Noguchi M."/>
            <person name="Tsuchikane K."/>
            <person name="Ohji S."/>
            <person name="Yamazoe A."/>
            <person name="Ichikawa N."/>
            <person name="Kimura A."/>
            <person name="Fujita N."/>
        </authorList>
    </citation>
    <scope>NUCLEOTIDE SEQUENCE [LARGE SCALE GENOMIC DNA]</scope>
    <source>
        <strain evidence="1 2">NBRC 106054</strain>
    </source>
</reference>